<comment type="caution">
    <text evidence="1">The sequence shown here is derived from an EMBL/GenBank/DDBJ whole genome shotgun (WGS) entry which is preliminary data.</text>
</comment>
<feature type="non-terminal residue" evidence="1">
    <location>
        <position position="265"/>
    </location>
</feature>
<reference evidence="1" key="2">
    <citation type="journal article" date="2022" name="New Phytol.">
        <title>Evolutionary transition to the ectomycorrhizal habit in the genomes of a hyperdiverse lineage of mushroom-forming fungi.</title>
        <authorList>
            <person name="Looney B."/>
            <person name="Miyauchi S."/>
            <person name="Morin E."/>
            <person name="Drula E."/>
            <person name="Courty P.E."/>
            <person name="Kohler A."/>
            <person name="Kuo A."/>
            <person name="LaButti K."/>
            <person name="Pangilinan J."/>
            <person name="Lipzen A."/>
            <person name="Riley R."/>
            <person name="Andreopoulos W."/>
            <person name="He G."/>
            <person name="Johnson J."/>
            <person name="Nolan M."/>
            <person name="Tritt A."/>
            <person name="Barry K.W."/>
            <person name="Grigoriev I.V."/>
            <person name="Nagy L.G."/>
            <person name="Hibbett D."/>
            <person name="Henrissat B."/>
            <person name="Matheny P.B."/>
            <person name="Labbe J."/>
            <person name="Martin F.M."/>
        </authorList>
    </citation>
    <scope>NUCLEOTIDE SEQUENCE</scope>
    <source>
        <strain evidence="1">EC-137</strain>
    </source>
</reference>
<evidence type="ECO:0000313" key="2">
    <source>
        <dbReference type="Proteomes" id="UP000814128"/>
    </source>
</evidence>
<gene>
    <name evidence="1" type="ORF">K488DRAFT_18889</name>
</gene>
<reference evidence="1" key="1">
    <citation type="submission" date="2021-02" db="EMBL/GenBank/DDBJ databases">
        <authorList>
            <consortium name="DOE Joint Genome Institute"/>
            <person name="Ahrendt S."/>
            <person name="Looney B.P."/>
            <person name="Miyauchi S."/>
            <person name="Morin E."/>
            <person name="Drula E."/>
            <person name="Courty P.E."/>
            <person name="Chicoki N."/>
            <person name="Fauchery L."/>
            <person name="Kohler A."/>
            <person name="Kuo A."/>
            <person name="Labutti K."/>
            <person name="Pangilinan J."/>
            <person name="Lipzen A."/>
            <person name="Riley R."/>
            <person name="Andreopoulos W."/>
            <person name="He G."/>
            <person name="Johnson J."/>
            <person name="Barry K.W."/>
            <person name="Grigoriev I.V."/>
            <person name="Nagy L."/>
            <person name="Hibbett D."/>
            <person name="Henrissat B."/>
            <person name="Matheny P.B."/>
            <person name="Labbe J."/>
            <person name="Martin F."/>
        </authorList>
    </citation>
    <scope>NUCLEOTIDE SEQUENCE</scope>
    <source>
        <strain evidence="1">EC-137</strain>
    </source>
</reference>
<proteinExistence type="predicted"/>
<accession>A0ACB8Q9M4</accession>
<dbReference type="EMBL" id="MU273754">
    <property type="protein sequence ID" value="KAI0028424.1"/>
    <property type="molecule type" value="Genomic_DNA"/>
</dbReference>
<protein>
    <submittedName>
        <fullName evidence="1">WD40-repeat-containing domain protein</fullName>
    </submittedName>
</protein>
<name>A0ACB8Q9M4_9AGAM</name>
<feature type="non-terminal residue" evidence="1">
    <location>
        <position position="1"/>
    </location>
</feature>
<keyword evidence="2" id="KW-1185">Reference proteome</keyword>
<sequence length="265" mass="27691">LSGHADCVAGAAFSPDGARIVSVSTDGSIRVWDASSGLRRGRPFQALADQPLSAVAWAPDQLKQLIAAGSDDGYIVLCDVDARPVGVVGRPFHGHQGRVLALAFSPDGTWLASGSDDNTVRLWDVAHATAAVTSESLSAPRILDHQDGSICRLAFSPDGKRLVSGTESGSVRVWDLGTAAPDTLLPDHVHYATRACEATTGNSGQLLILNVALDAAMVWNRSNGRTVRMRQAGASADEASVGGAFAPEEQRVLLVSADGSVRAWD</sequence>
<organism evidence="1 2">
    <name type="scientific">Vararia minispora EC-137</name>
    <dbReference type="NCBI Taxonomy" id="1314806"/>
    <lineage>
        <taxon>Eukaryota</taxon>
        <taxon>Fungi</taxon>
        <taxon>Dikarya</taxon>
        <taxon>Basidiomycota</taxon>
        <taxon>Agaricomycotina</taxon>
        <taxon>Agaricomycetes</taxon>
        <taxon>Russulales</taxon>
        <taxon>Lachnocladiaceae</taxon>
        <taxon>Vararia</taxon>
    </lineage>
</organism>
<dbReference type="Proteomes" id="UP000814128">
    <property type="component" value="Unassembled WGS sequence"/>
</dbReference>
<evidence type="ECO:0000313" key="1">
    <source>
        <dbReference type="EMBL" id="KAI0028424.1"/>
    </source>
</evidence>